<dbReference type="CTD" id="5498"/>
<evidence type="ECO:0000256" key="10">
    <source>
        <dbReference type="ARBA" id="ARBA00047554"/>
    </source>
</evidence>
<sequence>MTAILGAGIAGLSAAYYALQNPKVGPLVLLEASNRVGGWIRSIKQADGTVFEKGPRVMRILYTSDSALNSLSLIEELGLSSKFIPIKMSHPSVQNRYIYADNAIHLVPSSLKGLLTKNSLLNRPLSSLIVNDFKAERVSKDDESIHSFIERRFGKDVAEKLAAPVLCGISGGDVHELSAKSFMPKIFKVEQEHGSVFLGLVKQKYSDYKKRKAEAKHVQNSRKTYGNIIERSKREGWCRWGLEGGLEQLPQALAENISKRGVNMKLEHNCEKMVFNKDSVELTVNGKVEKYSRVISSLPARNLGDLVKEQHPELSKELHSIPTVTIAVVNLQYPTNVLPLNGFGVLVAPKEKIPILGVIFDSCVFPQNSNMTVLTVMMGGAWFEKYFGQCSSDEQLKTVAIKYLNEILRINDDPKAYNVSILKNCIPQYVVGHEQRLKCIHDYISTHKIPLGLCGSSYHGIAVSDVILSAKEAISNID</sequence>
<feature type="domain" description="Amine oxidase" evidence="12">
    <location>
        <begin position="9"/>
        <end position="473"/>
    </location>
</feature>
<evidence type="ECO:0000256" key="1">
    <source>
        <dbReference type="ARBA" id="ARBA00002600"/>
    </source>
</evidence>
<dbReference type="InterPro" id="IPR036188">
    <property type="entry name" value="FAD/NAD-bd_sf"/>
</dbReference>
<keyword evidence="7 11" id="KW-0560">Oxidoreductase</keyword>
<dbReference type="EC" id="1.3.3.4" evidence="4 11"/>
<dbReference type="GO" id="GO:0004729">
    <property type="term" value="F:oxygen-dependent protoporphyrinogen oxidase activity"/>
    <property type="evidence" value="ECO:0007669"/>
    <property type="project" value="UniProtKB-UniRule"/>
</dbReference>
<evidence type="ECO:0000259" key="12">
    <source>
        <dbReference type="Pfam" id="PF01593"/>
    </source>
</evidence>
<organism evidence="13 14">
    <name type="scientific">Ceratina calcarata</name>
    <dbReference type="NCBI Taxonomy" id="156304"/>
    <lineage>
        <taxon>Eukaryota</taxon>
        <taxon>Metazoa</taxon>
        <taxon>Ecdysozoa</taxon>
        <taxon>Arthropoda</taxon>
        <taxon>Hexapoda</taxon>
        <taxon>Insecta</taxon>
        <taxon>Pterygota</taxon>
        <taxon>Neoptera</taxon>
        <taxon>Endopterygota</taxon>
        <taxon>Hymenoptera</taxon>
        <taxon>Apocrita</taxon>
        <taxon>Aculeata</taxon>
        <taxon>Apoidea</taxon>
        <taxon>Anthophila</taxon>
        <taxon>Apidae</taxon>
        <taxon>Ceratina</taxon>
        <taxon>Zadontomerus</taxon>
    </lineage>
</organism>
<evidence type="ECO:0000256" key="6">
    <source>
        <dbReference type="ARBA" id="ARBA00022827"/>
    </source>
</evidence>
<dbReference type="Proteomes" id="UP000694925">
    <property type="component" value="Unplaced"/>
</dbReference>
<dbReference type="InterPro" id="IPR002937">
    <property type="entry name" value="Amino_oxidase"/>
</dbReference>
<evidence type="ECO:0000313" key="14">
    <source>
        <dbReference type="RefSeq" id="XP_017883951.1"/>
    </source>
</evidence>
<reference evidence="14" key="1">
    <citation type="submission" date="2025-08" db="UniProtKB">
        <authorList>
            <consortium name="RefSeq"/>
        </authorList>
    </citation>
    <scope>IDENTIFICATION</scope>
    <source>
        <tissue evidence="14">Whole body</tissue>
    </source>
</reference>
<evidence type="ECO:0000313" key="13">
    <source>
        <dbReference type="Proteomes" id="UP000694925"/>
    </source>
</evidence>
<dbReference type="SUPFAM" id="SSF51905">
    <property type="entry name" value="FAD/NAD(P)-binding domain"/>
    <property type="match status" value="1"/>
</dbReference>
<dbReference type="RefSeq" id="XP_017883951.1">
    <property type="nucleotide sequence ID" value="XM_018028462.2"/>
</dbReference>
<gene>
    <name evidence="14" type="primary">LOC108627283</name>
</gene>
<comment type="catalytic activity">
    <reaction evidence="10 11">
        <text>protoporphyrinogen IX + 3 O2 = protoporphyrin IX + 3 H2O2</text>
        <dbReference type="Rhea" id="RHEA:25576"/>
        <dbReference type="ChEBI" id="CHEBI:15379"/>
        <dbReference type="ChEBI" id="CHEBI:16240"/>
        <dbReference type="ChEBI" id="CHEBI:57306"/>
        <dbReference type="ChEBI" id="CHEBI:57307"/>
        <dbReference type="EC" id="1.3.3.4"/>
    </reaction>
</comment>
<keyword evidence="5 11" id="KW-0285">Flavoprotein</keyword>
<dbReference type="AlphaFoldDB" id="A0AAJ7N964"/>
<dbReference type="PANTHER" id="PTHR42923">
    <property type="entry name" value="PROTOPORPHYRINOGEN OXIDASE"/>
    <property type="match status" value="1"/>
</dbReference>
<dbReference type="InterPro" id="IPR004572">
    <property type="entry name" value="Protoporphyrinogen_oxidase"/>
</dbReference>
<evidence type="ECO:0000256" key="3">
    <source>
        <dbReference type="ARBA" id="ARBA00010551"/>
    </source>
</evidence>
<protein>
    <recommendedName>
        <fullName evidence="4 11">Protoporphyrinogen oxidase</fullName>
        <ecNumber evidence="4 11">1.3.3.4</ecNumber>
    </recommendedName>
</protein>
<dbReference type="PANTHER" id="PTHR42923:SF3">
    <property type="entry name" value="PROTOPORPHYRINOGEN OXIDASE"/>
    <property type="match status" value="1"/>
</dbReference>
<dbReference type="InterPro" id="IPR050464">
    <property type="entry name" value="Zeta_carotene_desat/Oxidored"/>
</dbReference>
<comment type="pathway">
    <text evidence="2 11">Porphyrin-containing compound metabolism; protoporphyrin-IX biosynthesis; protoporphyrin-IX from protoporphyrinogen-IX: step 1/1.</text>
</comment>
<proteinExistence type="inferred from homology"/>
<keyword evidence="13" id="KW-1185">Reference proteome</keyword>
<evidence type="ECO:0000256" key="4">
    <source>
        <dbReference type="ARBA" id="ARBA00012867"/>
    </source>
</evidence>
<dbReference type="Gene3D" id="3.50.50.60">
    <property type="entry name" value="FAD/NAD(P)-binding domain"/>
    <property type="match status" value="1"/>
</dbReference>
<keyword evidence="9 11" id="KW-0627">Porphyrin biosynthesis</keyword>
<dbReference type="GO" id="GO:0005743">
    <property type="term" value="C:mitochondrial inner membrane"/>
    <property type="evidence" value="ECO:0007669"/>
    <property type="project" value="UniProtKB-SubCell"/>
</dbReference>
<name>A0AAJ7N964_9HYME</name>
<dbReference type="KEGG" id="ccal:108627283"/>
<comment type="subcellular location">
    <subcellularLocation>
        <location evidence="11">Mitochondrion inner membrane</location>
    </subcellularLocation>
</comment>
<evidence type="ECO:0000256" key="9">
    <source>
        <dbReference type="ARBA" id="ARBA00023244"/>
    </source>
</evidence>
<comment type="function">
    <text evidence="1 11">Catalyzes the 6-electron oxidation of protoporphyrinogen-IX to form protoporphyrin-IX.</text>
</comment>
<dbReference type="SUPFAM" id="SSF54373">
    <property type="entry name" value="FAD-linked reductases, C-terminal domain"/>
    <property type="match status" value="1"/>
</dbReference>
<dbReference type="NCBIfam" id="TIGR00562">
    <property type="entry name" value="proto_IX_ox"/>
    <property type="match status" value="1"/>
</dbReference>
<dbReference type="GO" id="GO:0006782">
    <property type="term" value="P:protoporphyrinogen IX biosynthetic process"/>
    <property type="evidence" value="ECO:0007669"/>
    <property type="project" value="UniProtKB-UniRule"/>
</dbReference>
<evidence type="ECO:0000256" key="2">
    <source>
        <dbReference type="ARBA" id="ARBA00005073"/>
    </source>
</evidence>
<keyword evidence="8 11" id="KW-0350">Heme biosynthesis</keyword>
<comment type="cofactor">
    <cofactor evidence="11">
        <name>FAD</name>
        <dbReference type="ChEBI" id="CHEBI:57692"/>
    </cofactor>
    <text evidence="11">Binds 1 FAD per subunit.</text>
</comment>
<dbReference type="Pfam" id="PF01593">
    <property type="entry name" value="Amino_oxidase"/>
    <property type="match status" value="1"/>
</dbReference>
<accession>A0AAJ7N964</accession>
<evidence type="ECO:0000256" key="7">
    <source>
        <dbReference type="ARBA" id="ARBA00023002"/>
    </source>
</evidence>
<evidence type="ECO:0000256" key="8">
    <source>
        <dbReference type="ARBA" id="ARBA00023133"/>
    </source>
</evidence>
<evidence type="ECO:0000256" key="5">
    <source>
        <dbReference type="ARBA" id="ARBA00022630"/>
    </source>
</evidence>
<dbReference type="GeneID" id="108627283"/>
<evidence type="ECO:0000256" key="11">
    <source>
        <dbReference type="RuleBase" id="RU367069"/>
    </source>
</evidence>
<comment type="similarity">
    <text evidence="3 11">Belongs to the protoporphyrinogen/coproporphyrinogen oxidase family. Protoporphyrinogen oxidase subfamily.</text>
</comment>
<keyword evidence="6 11" id="KW-0274">FAD</keyword>